<protein>
    <submittedName>
        <fullName evidence="2">Uncharacterized protein</fullName>
    </submittedName>
</protein>
<keyword evidence="1" id="KW-1133">Transmembrane helix</keyword>
<comment type="caution">
    <text evidence="2">The sequence shown here is derived from an EMBL/GenBank/DDBJ whole genome shotgun (WGS) entry which is preliminary data.</text>
</comment>
<keyword evidence="1" id="KW-0472">Membrane</keyword>
<organism evidence="2 3">
    <name type="scientific">Pseudoalteromonas citrea</name>
    <dbReference type="NCBI Taxonomy" id="43655"/>
    <lineage>
        <taxon>Bacteria</taxon>
        <taxon>Pseudomonadati</taxon>
        <taxon>Pseudomonadota</taxon>
        <taxon>Gammaproteobacteria</taxon>
        <taxon>Alteromonadales</taxon>
        <taxon>Pseudoalteromonadaceae</taxon>
        <taxon>Pseudoalteromonas</taxon>
    </lineage>
</organism>
<accession>A0AAD4AG07</accession>
<gene>
    <name evidence="2" type="ORF">PCIT_a4504</name>
</gene>
<proteinExistence type="predicted"/>
<reference evidence="2" key="1">
    <citation type="journal article" date="2012" name="J. Bacteriol.">
        <title>Genome sequences of type strains of seven species of the marine bacterium Pseudoalteromonas.</title>
        <authorList>
            <person name="Xie B.B."/>
            <person name="Shu Y.L."/>
            <person name="Qin Q.L."/>
            <person name="Rong J.C."/>
            <person name="Zhang X.Y."/>
            <person name="Chen X.L."/>
            <person name="Shi M."/>
            <person name="He H.L."/>
            <person name="Zhou B.C."/>
            <person name="Zhang Y.Z."/>
        </authorList>
    </citation>
    <scope>NUCLEOTIDE SEQUENCE</scope>
    <source>
        <strain evidence="2">DSM 8771</strain>
    </source>
</reference>
<feature type="transmembrane region" description="Helical" evidence="1">
    <location>
        <begin position="12"/>
        <end position="31"/>
    </location>
</feature>
<evidence type="ECO:0000256" key="1">
    <source>
        <dbReference type="SAM" id="Phobius"/>
    </source>
</evidence>
<sequence>MSTVMVRSYINFGITQLLLVHFGSMTTISTFERVELF</sequence>
<dbReference type="Proteomes" id="UP000016487">
    <property type="component" value="Unassembled WGS sequence"/>
</dbReference>
<keyword evidence="1" id="KW-0812">Transmembrane</keyword>
<evidence type="ECO:0000313" key="2">
    <source>
        <dbReference type="EMBL" id="KAF7767549.1"/>
    </source>
</evidence>
<reference evidence="2" key="2">
    <citation type="submission" date="2015-03" db="EMBL/GenBank/DDBJ databases">
        <title>Genome sequence of Pseudoalteromonas citrea.</title>
        <authorList>
            <person name="Xie B.-B."/>
            <person name="Rong J.-C."/>
            <person name="Qin Q.-L."/>
            <person name="Zhang Y.-Z."/>
        </authorList>
    </citation>
    <scope>NUCLEOTIDE SEQUENCE</scope>
    <source>
        <strain evidence="2">DSM 8771</strain>
    </source>
</reference>
<name>A0AAD4AG07_9GAMM</name>
<dbReference type="EMBL" id="AHBZ03000024">
    <property type="protein sequence ID" value="KAF7767549.1"/>
    <property type="molecule type" value="Genomic_DNA"/>
</dbReference>
<evidence type="ECO:0000313" key="3">
    <source>
        <dbReference type="Proteomes" id="UP000016487"/>
    </source>
</evidence>
<dbReference type="AlphaFoldDB" id="A0AAD4AG07"/>